<proteinExistence type="inferred from homology"/>
<dbReference type="AlphaFoldDB" id="A0A5N8WPC3"/>
<dbReference type="InterPro" id="IPR011659">
    <property type="entry name" value="WD40"/>
</dbReference>
<keyword evidence="5" id="KW-1185">Reference proteome</keyword>
<dbReference type="Gene3D" id="2.120.10.30">
    <property type="entry name" value="TolB, C-terminal domain"/>
    <property type="match status" value="2"/>
</dbReference>
<gene>
    <name evidence="4" type="ORF">FPZ41_12120</name>
</gene>
<dbReference type="PANTHER" id="PTHR36842:SF1">
    <property type="entry name" value="PROTEIN TOLB"/>
    <property type="match status" value="1"/>
</dbReference>
<comment type="caution">
    <text evidence="4">The sequence shown here is derived from an EMBL/GenBank/DDBJ whole genome shotgun (WGS) entry which is preliminary data.</text>
</comment>
<name>A0A5N8WPC3_9ACTN</name>
<dbReference type="PANTHER" id="PTHR36842">
    <property type="entry name" value="PROTEIN TOLB HOMOLOG"/>
    <property type="match status" value="1"/>
</dbReference>
<organism evidence="4 5">
    <name type="scientific">Streptomyces acidicola</name>
    <dbReference type="NCBI Taxonomy" id="2596892"/>
    <lineage>
        <taxon>Bacteria</taxon>
        <taxon>Bacillati</taxon>
        <taxon>Actinomycetota</taxon>
        <taxon>Actinomycetes</taxon>
        <taxon>Kitasatosporales</taxon>
        <taxon>Streptomycetaceae</taxon>
        <taxon>Streptomyces</taxon>
    </lineage>
</organism>
<evidence type="ECO:0000313" key="5">
    <source>
        <dbReference type="Proteomes" id="UP000373149"/>
    </source>
</evidence>
<accession>A0A5N8WPC3</accession>
<dbReference type="Pfam" id="PF07676">
    <property type="entry name" value="PD40"/>
    <property type="match status" value="3"/>
</dbReference>
<protein>
    <recommendedName>
        <fullName evidence="6">WD40 repeat protein</fullName>
    </recommendedName>
</protein>
<evidence type="ECO:0000313" key="4">
    <source>
        <dbReference type="EMBL" id="MPY49280.1"/>
    </source>
</evidence>
<evidence type="ECO:0008006" key="6">
    <source>
        <dbReference type="Google" id="ProtNLM"/>
    </source>
</evidence>
<feature type="compositionally biased region" description="Basic and acidic residues" evidence="2">
    <location>
        <begin position="245"/>
        <end position="258"/>
    </location>
</feature>
<feature type="chain" id="PRO_5024342417" description="WD40 repeat protein" evidence="3">
    <location>
        <begin position="31"/>
        <end position="410"/>
    </location>
</feature>
<reference evidence="4 5" key="1">
    <citation type="submission" date="2019-09" db="EMBL/GenBank/DDBJ databases">
        <authorList>
            <person name="Duangmal K."/>
            <person name="Teo W.F.A."/>
            <person name="Lipun K."/>
        </authorList>
    </citation>
    <scope>NUCLEOTIDE SEQUENCE [LARGE SCALE GENOMIC DNA]</scope>
    <source>
        <strain evidence="4 5">K1PN6</strain>
    </source>
</reference>
<dbReference type="EMBL" id="VMNX01000033">
    <property type="protein sequence ID" value="MPY49280.1"/>
    <property type="molecule type" value="Genomic_DNA"/>
</dbReference>
<dbReference type="RefSeq" id="WP_152861920.1">
    <property type="nucleotide sequence ID" value="NZ_VMNX01000033.1"/>
</dbReference>
<dbReference type="SUPFAM" id="SSF82171">
    <property type="entry name" value="DPP6 N-terminal domain-like"/>
    <property type="match status" value="1"/>
</dbReference>
<feature type="region of interest" description="Disordered" evidence="2">
    <location>
        <begin position="26"/>
        <end position="55"/>
    </location>
</feature>
<dbReference type="InterPro" id="IPR011042">
    <property type="entry name" value="6-blade_b-propeller_TolB-like"/>
</dbReference>
<keyword evidence="3" id="KW-0732">Signal</keyword>
<sequence>MHRTKHRAALTAAVVAVAATAALTGPAASAAPRAAHTEPVSVTPEGKAGDHPSGPAVISRNGRYLAFTSEATDLLPGTSNGGMFVRDLRTGKTRWAGYGEGVSVSGDVVSISDDGRRLVFVSADDVWLRDLRTGRNTAFGIQVPEGFTGQPREVSATPNGRYAVFTLQEIDEGNVVFLHDRVTGTTERISHPRPTWEPRNAYQPTVSDDGSRVVYQYNYRNGPRGDDWGDIWLYDRATATRTQIDRSYDGSKTERESLEPSLSGDGRTVVFESRDTHLIPDDNDGSWNVFVHDVATGVNQRLHAAHGGPRAAHTRNPAVSADGRYVTFRSEVEEPGSRYGTEWPVYVRDMKKGTTTLVTPDSTGGTATADVLPGGIADGARRIVFRSSDPELIPAGDTNDGTDVFVRHLR</sequence>
<evidence type="ECO:0000256" key="3">
    <source>
        <dbReference type="SAM" id="SignalP"/>
    </source>
</evidence>
<comment type="similarity">
    <text evidence="1">Belongs to the TolB family.</text>
</comment>
<feature type="signal peptide" evidence="3">
    <location>
        <begin position="1"/>
        <end position="30"/>
    </location>
</feature>
<evidence type="ECO:0000256" key="1">
    <source>
        <dbReference type="ARBA" id="ARBA00009820"/>
    </source>
</evidence>
<dbReference type="Proteomes" id="UP000373149">
    <property type="component" value="Unassembled WGS sequence"/>
</dbReference>
<feature type="region of interest" description="Disordered" evidence="2">
    <location>
        <begin position="245"/>
        <end position="266"/>
    </location>
</feature>
<evidence type="ECO:0000256" key="2">
    <source>
        <dbReference type="SAM" id="MobiDB-lite"/>
    </source>
</evidence>